<keyword evidence="3 6" id="KW-0238">DNA-binding</keyword>
<evidence type="ECO:0000259" key="5">
    <source>
        <dbReference type="PROSITE" id="PS50931"/>
    </source>
</evidence>
<proteinExistence type="inferred from homology"/>
<dbReference type="Gene3D" id="3.40.190.290">
    <property type="match status" value="1"/>
</dbReference>
<organism evidence="6 7">
    <name type="scientific">Microbulbifer donghaiensis</name>
    <dbReference type="NCBI Taxonomy" id="494016"/>
    <lineage>
        <taxon>Bacteria</taxon>
        <taxon>Pseudomonadati</taxon>
        <taxon>Pseudomonadota</taxon>
        <taxon>Gammaproteobacteria</taxon>
        <taxon>Cellvibrionales</taxon>
        <taxon>Microbulbiferaceae</taxon>
        <taxon>Microbulbifer</taxon>
    </lineage>
</organism>
<evidence type="ECO:0000256" key="1">
    <source>
        <dbReference type="ARBA" id="ARBA00009437"/>
    </source>
</evidence>
<evidence type="ECO:0000256" key="2">
    <source>
        <dbReference type="ARBA" id="ARBA00023015"/>
    </source>
</evidence>
<protein>
    <submittedName>
        <fullName evidence="6">DNA-binding transcriptional regulator, LysR family</fullName>
    </submittedName>
</protein>
<dbReference type="AlphaFoldDB" id="A0A1M5GWE3"/>
<dbReference type="PANTHER" id="PTHR30126:SF91">
    <property type="entry name" value="LYSR FAMILY TRANSCRIPTIONAL REGULATOR"/>
    <property type="match status" value="1"/>
</dbReference>
<dbReference type="Proteomes" id="UP000184170">
    <property type="component" value="Unassembled WGS sequence"/>
</dbReference>
<name>A0A1M5GWE3_9GAMM</name>
<comment type="similarity">
    <text evidence="1">Belongs to the LysR transcriptional regulatory family.</text>
</comment>
<dbReference type="Pfam" id="PF00126">
    <property type="entry name" value="HTH_1"/>
    <property type="match status" value="1"/>
</dbReference>
<dbReference type="SUPFAM" id="SSF46785">
    <property type="entry name" value="Winged helix' DNA-binding domain"/>
    <property type="match status" value="1"/>
</dbReference>
<evidence type="ECO:0000313" key="7">
    <source>
        <dbReference type="Proteomes" id="UP000184170"/>
    </source>
</evidence>
<dbReference type="InterPro" id="IPR000847">
    <property type="entry name" value="LysR_HTH_N"/>
</dbReference>
<keyword evidence="2" id="KW-0805">Transcription regulation</keyword>
<sequence>MLISFERLRYLKLIVELGSISAAARQLGKSASGVTQVMEAFEADLGIALFERQPGKAVRLTSSGKSFYLQAMELIPQLETLEKKAAALQAGVEDELNLALHGFSYFAFINDALRMLQQQYPSVTINLLDIENPASLAKADIRLSLMPVEQHRGMRSVTLFSLMWQLVAAPHHPLARKKGQLSRADLGQYAQLMPLPSEFFDQKLLLSMLYSSSVIQCERFYHYQSGLLDGLGYGIFPSVMSQPLTEEGRLVNLQTDVAVNKSGWPVDLAWSESIGPAGDFLVECLQEQAERFCGGRAVL</sequence>
<dbReference type="PANTHER" id="PTHR30126">
    <property type="entry name" value="HTH-TYPE TRANSCRIPTIONAL REGULATOR"/>
    <property type="match status" value="1"/>
</dbReference>
<keyword evidence="7" id="KW-1185">Reference proteome</keyword>
<dbReference type="InterPro" id="IPR036390">
    <property type="entry name" value="WH_DNA-bd_sf"/>
</dbReference>
<dbReference type="RefSeq" id="WP_073277160.1">
    <property type="nucleotide sequence ID" value="NZ_FQVA01000006.1"/>
</dbReference>
<reference evidence="7" key="1">
    <citation type="submission" date="2016-11" db="EMBL/GenBank/DDBJ databases">
        <authorList>
            <person name="Varghese N."/>
            <person name="Submissions S."/>
        </authorList>
    </citation>
    <scope>NUCLEOTIDE SEQUENCE [LARGE SCALE GENOMIC DNA]</scope>
    <source>
        <strain evidence="7">CGMCC 1.7063</strain>
    </source>
</reference>
<dbReference type="SUPFAM" id="SSF53850">
    <property type="entry name" value="Periplasmic binding protein-like II"/>
    <property type="match status" value="1"/>
</dbReference>
<evidence type="ECO:0000256" key="3">
    <source>
        <dbReference type="ARBA" id="ARBA00023125"/>
    </source>
</evidence>
<evidence type="ECO:0000313" key="6">
    <source>
        <dbReference type="EMBL" id="SHG08043.1"/>
    </source>
</evidence>
<evidence type="ECO:0000256" key="4">
    <source>
        <dbReference type="ARBA" id="ARBA00023163"/>
    </source>
</evidence>
<dbReference type="GO" id="GO:0003700">
    <property type="term" value="F:DNA-binding transcription factor activity"/>
    <property type="evidence" value="ECO:0007669"/>
    <property type="project" value="InterPro"/>
</dbReference>
<dbReference type="EMBL" id="FQVA01000006">
    <property type="protein sequence ID" value="SHG08043.1"/>
    <property type="molecule type" value="Genomic_DNA"/>
</dbReference>
<feature type="domain" description="HTH lysR-type" evidence="5">
    <location>
        <begin position="3"/>
        <end position="61"/>
    </location>
</feature>
<dbReference type="STRING" id="494016.SAMN04487965_3278"/>
<dbReference type="OrthoDB" id="9785745at2"/>
<dbReference type="Pfam" id="PF03466">
    <property type="entry name" value="LysR_substrate"/>
    <property type="match status" value="1"/>
</dbReference>
<keyword evidence="4" id="KW-0804">Transcription</keyword>
<dbReference type="Gene3D" id="1.10.10.10">
    <property type="entry name" value="Winged helix-like DNA-binding domain superfamily/Winged helix DNA-binding domain"/>
    <property type="match status" value="1"/>
</dbReference>
<dbReference type="InterPro" id="IPR005119">
    <property type="entry name" value="LysR_subst-bd"/>
</dbReference>
<dbReference type="PROSITE" id="PS50931">
    <property type="entry name" value="HTH_LYSR"/>
    <property type="match status" value="1"/>
</dbReference>
<dbReference type="InterPro" id="IPR036388">
    <property type="entry name" value="WH-like_DNA-bd_sf"/>
</dbReference>
<gene>
    <name evidence="6" type="ORF">SAMN04487965_3278</name>
</gene>
<dbReference type="GO" id="GO:0000976">
    <property type="term" value="F:transcription cis-regulatory region binding"/>
    <property type="evidence" value="ECO:0007669"/>
    <property type="project" value="TreeGrafter"/>
</dbReference>
<accession>A0A1M5GWE3</accession>